<evidence type="ECO:0000313" key="4">
    <source>
        <dbReference type="EMBL" id="GEK54968.1"/>
    </source>
</evidence>
<dbReference type="Gene3D" id="3.40.50.720">
    <property type="entry name" value="NAD(P)-binding Rossmann-like Domain"/>
    <property type="match status" value="1"/>
</dbReference>
<dbReference type="InterPro" id="IPR036291">
    <property type="entry name" value="NAD(P)-bd_dom_sf"/>
</dbReference>
<dbReference type="GO" id="GO:0016491">
    <property type="term" value="F:oxidoreductase activity"/>
    <property type="evidence" value="ECO:0007669"/>
    <property type="project" value="UniProtKB-KW"/>
</dbReference>
<evidence type="ECO:0000256" key="1">
    <source>
        <dbReference type="ARBA" id="ARBA00006484"/>
    </source>
</evidence>
<evidence type="ECO:0000256" key="3">
    <source>
        <dbReference type="RuleBase" id="RU000363"/>
    </source>
</evidence>
<name>A0A510XVE0_9GAMM</name>
<dbReference type="Proteomes" id="UP000321419">
    <property type="component" value="Unassembled WGS sequence"/>
</dbReference>
<dbReference type="PRINTS" id="PR00081">
    <property type="entry name" value="GDHRDH"/>
</dbReference>
<dbReference type="CDD" id="cd05233">
    <property type="entry name" value="SDR_c"/>
    <property type="match status" value="1"/>
</dbReference>
<protein>
    <submittedName>
        <fullName evidence="4">Short chain dehydrogenase</fullName>
    </submittedName>
</protein>
<dbReference type="InterPro" id="IPR002347">
    <property type="entry name" value="SDR_fam"/>
</dbReference>
<evidence type="ECO:0000256" key="2">
    <source>
        <dbReference type="ARBA" id="ARBA00023002"/>
    </source>
</evidence>
<dbReference type="NCBIfam" id="NF004196">
    <property type="entry name" value="PRK05650.1"/>
    <property type="match status" value="1"/>
</dbReference>
<dbReference type="OrthoDB" id="4690547at2"/>
<dbReference type="AlphaFoldDB" id="A0A510XVE0"/>
<dbReference type="PRINTS" id="PR00080">
    <property type="entry name" value="SDRFAMILY"/>
</dbReference>
<dbReference type="PANTHER" id="PTHR43391:SF26">
    <property type="entry name" value="BLL7251 PROTEIN"/>
    <property type="match status" value="1"/>
</dbReference>
<sequence length="273" mass="30328">MKTKLIITGGATGLGKALALSYASNLGANLQICIADINAERAAVTINDLQALKADAFFYACDVTKQADVKGLYDFIQTKWQGVDIVINNAGVATGGSLEGESLEQWQWIMDINLLSMVRVCQTFYPLFKQQGSGYFINVASQAGLTPIPFMSSYNAVKAAVIGFSETLKLELAYDNIDVSVVCPSFFKTNLNESLRTSEPAMQTMLNRAFERSPINAEQVANIIYKQSLKRPFLILTHKLGKQAFLMKKLLPVEWYIKNMLKKTRSMQRLKSK</sequence>
<comment type="caution">
    <text evidence="4">The sequence shown here is derived from an EMBL/GenBank/DDBJ whole genome shotgun (WGS) entry which is preliminary data.</text>
</comment>
<evidence type="ECO:0000313" key="5">
    <source>
        <dbReference type="Proteomes" id="UP000321419"/>
    </source>
</evidence>
<organism evidence="4 5">
    <name type="scientific">Pseudoalteromonas espejiana</name>
    <dbReference type="NCBI Taxonomy" id="28107"/>
    <lineage>
        <taxon>Bacteria</taxon>
        <taxon>Pseudomonadati</taxon>
        <taxon>Pseudomonadota</taxon>
        <taxon>Gammaproteobacteria</taxon>
        <taxon>Alteromonadales</taxon>
        <taxon>Pseudoalteromonadaceae</taxon>
        <taxon>Pseudoalteromonas</taxon>
    </lineage>
</organism>
<keyword evidence="2" id="KW-0560">Oxidoreductase</keyword>
<dbReference type="Pfam" id="PF00106">
    <property type="entry name" value="adh_short"/>
    <property type="match status" value="1"/>
</dbReference>
<gene>
    <name evidence="4" type="ORF">PES01_18130</name>
</gene>
<keyword evidence="5" id="KW-1185">Reference proteome</keyword>
<dbReference type="EMBL" id="BJUM01000015">
    <property type="protein sequence ID" value="GEK54968.1"/>
    <property type="molecule type" value="Genomic_DNA"/>
</dbReference>
<dbReference type="RefSeq" id="WP_089349290.1">
    <property type="nucleotide sequence ID" value="NZ_BJUM01000015.1"/>
</dbReference>
<accession>A0A510XVE0</accession>
<proteinExistence type="inferred from homology"/>
<dbReference type="PANTHER" id="PTHR43391">
    <property type="entry name" value="RETINOL DEHYDROGENASE-RELATED"/>
    <property type="match status" value="1"/>
</dbReference>
<comment type="similarity">
    <text evidence="1 3">Belongs to the short-chain dehydrogenases/reductases (SDR) family.</text>
</comment>
<dbReference type="SUPFAM" id="SSF51735">
    <property type="entry name" value="NAD(P)-binding Rossmann-fold domains"/>
    <property type="match status" value="1"/>
</dbReference>
<reference evidence="4 5" key="1">
    <citation type="submission" date="2019-07" db="EMBL/GenBank/DDBJ databases">
        <title>Whole genome shotgun sequence of Pseudoalteromonas espejiana NBRC 102222.</title>
        <authorList>
            <person name="Hosoyama A."/>
            <person name="Uohara A."/>
            <person name="Ohji S."/>
            <person name="Ichikawa N."/>
        </authorList>
    </citation>
    <scope>NUCLEOTIDE SEQUENCE [LARGE SCALE GENOMIC DNA]</scope>
    <source>
        <strain evidence="4 5">NBRC 102222</strain>
    </source>
</reference>